<dbReference type="Pfam" id="PF07687">
    <property type="entry name" value="M20_dimer"/>
    <property type="match status" value="1"/>
</dbReference>
<dbReference type="Pfam" id="PF01546">
    <property type="entry name" value="Peptidase_M20"/>
    <property type="match status" value="1"/>
</dbReference>
<dbReference type="SMR" id="A0A934HWE7"/>
<feature type="binding site" evidence="3">
    <location>
        <position position="104"/>
    </location>
    <ligand>
        <name>Mn(2+)</name>
        <dbReference type="ChEBI" id="CHEBI:29035"/>
        <label>2</label>
    </ligand>
</feature>
<evidence type="ECO:0000256" key="3">
    <source>
        <dbReference type="PIRSR" id="PIRSR005962-1"/>
    </source>
</evidence>
<evidence type="ECO:0000313" key="6">
    <source>
        <dbReference type="Proteomes" id="UP000622687"/>
    </source>
</evidence>
<evidence type="ECO:0000256" key="2">
    <source>
        <dbReference type="ARBA" id="ARBA00022801"/>
    </source>
</evidence>
<feature type="binding site" evidence="3">
    <location>
        <position position="106"/>
    </location>
    <ligand>
        <name>Mn(2+)</name>
        <dbReference type="ChEBI" id="CHEBI:29035"/>
        <label>2</label>
    </ligand>
</feature>
<dbReference type="GO" id="GO:0016787">
    <property type="term" value="F:hydrolase activity"/>
    <property type="evidence" value="ECO:0007669"/>
    <property type="project" value="UniProtKB-KW"/>
</dbReference>
<evidence type="ECO:0000313" key="5">
    <source>
        <dbReference type="EMBL" id="MBI6873214.1"/>
    </source>
</evidence>
<comment type="cofactor">
    <cofactor evidence="3">
        <name>Mn(2+)</name>
        <dbReference type="ChEBI" id="CHEBI:29035"/>
    </cofactor>
    <text evidence="3">The Mn(2+) ion enhances activity.</text>
</comment>
<feature type="binding site" evidence="3">
    <location>
        <position position="166"/>
    </location>
    <ligand>
        <name>Mn(2+)</name>
        <dbReference type="ChEBI" id="CHEBI:29035"/>
        <label>2</label>
    </ligand>
</feature>
<dbReference type="InterPro" id="IPR036264">
    <property type="entry name" value="Bact_exopeptidase_dim_dom"/>
</dbReference>
<dbReference type="NCBIfam" id="TIGR01891">
    <property type="entry name" value="amidohydrolases"/>
    <property type="match status" value="1"/>
</dbReference>
<accession>A0A934HWE7</accession>
<dbReference type="FunFam" id="3.30.70.360:FF:000014">
    <property type="entry name" value="N-acyl-L-amino acid amidohydrolase"/>
    <property type="match status" value="1"/>
</dbReference>
<gene>
    <name evidence="5" type="ORF">I6U51_10915</name>
</gene>
<keyword evidence="2" id="KW-0378">Hydrolase</keyword>
<feature type="domain" description="Peptidase M20 dimerisation" evidence="4">
    <location>
        <begin position="189"/>
        <end position="281"/>
    </location>
</feature>
<organism evidence="5 6">
    <name type="scientific">Clostridium aciditolerans</name>
    <dbReference type="NCBI Taxonomy" id="339861"/>
    <lineage>
        <taxon>Bacteria</taxon>
        <taxon>Bacillati</taxon>
        <taxon>Bacillota</taxon>
        <taxon>Clostridia</taxon>
        <taxon>Eubacteriales</taxon>
        <taxon>Clostridiaceae</taxon>
        <taxon>Clostridium</taxon>
    </lineage>
</organism>
<dbReference type="AlphaFoldDB" id="A0A934HWE7"/>
<dbReference type="PANTHER" id="PTHR11014">
    <property type="entry name" value="PEPTIDASE M20 FAMILY MEMBER"/>
    <property type="match status" value="1"/>
</dbReference>
<dbReference type="PANTHER" id="PTHR11014:SF63">
    <property type="entry name" value="METALLOPEPTIDASE, PUTATIVE (AFU_ORTHOLOGUE AFUA_6G09600)-RELATED"/>
    <property type="match status" value="1"/>
</dbReference>
<keyword evidence="3" id="KW-0464">Manganese</keyword>
<keyword evidence="6" id="KW-1185">Reference proteome</keyword>
<reference evidence="5" key="1">
    <citation type="submission" date="2020-12" db="EMBL/GenBank/DDBJ databases">
        <title>Clostridium thailandense sp. nov., a novel acetogenic bacterium isolated from peat land soil in Thailand.</title>
        <authorList>
            <person name="Chaikitkaew S."/>
            <person name="Birkeland N.K."/>
        </authorList>
    </citation>
    <scope>NUCLEOTIDE SEQUENCE</scope>
    <source>
        <strain evidence="5">DSM 17425</strain>
    </source>
</reference>
<dbReference type="Proteomes" id="UP000622687">
    <property type="component" value="Unassembled WGS sequence"/>
</dbReference>
<dbReference type="Gene3D" id="3.30.70.360">
    <property type="match status" value="1"/>
</dbReference>
<sequence>MYESIILKKAEAVKDKLIAIRRDIHAHPEIGLHETRTAKIIAEMLEQYGIEVQRNVGVTGVVGLLRGKYPGKTILLRADMDCLKIAEENNIKYKSEYPNLMHACGHDAHVAWLIGAAAILSELKDKIKGNVKFLFQPAEEKEGGAEKTIHSGVLENPKVDAIIGAHVWPNIEAGKIGIKSGPLMAASDNFKISIYGKGGHGGQPHKCIDPIAVACEIYMALQTVISRKVDPLEPAVITIGKFNSGSAHNVIPDKAEMEGTIRTLTYEVRDKIPDIMESIIKGISLANGAKYNFEFIPYHAPVINDSEVTSVVGKAASKLLGHKNVIIVDKPTMIGEDFSSFEEKIPGTFFWVGTYNSKKGIIKPLHNPEFNIDEDIIYKAAAVFAECAIVYLNEK</sequence>
<evidence type="ECO:0000259" key="4">
    <source>
        <dbReference type="Pfam" id="PF07687"/>
    </source>
</evidence>
<dbReference type="InterPro" id="IPR017439">
    <property type="entry name" value="Amidohydrolase"/>
</dbReference>
<evidence type="ECO:0000256" key="1">
    <source>
        <dbReference type="ARBA" id="ARBA00006153"/>
    </source>
</evidence>
<dbReference type="SUPFAM" id="SSF55031">
    <property type="entry name" value="Bacterial exopeptidase dimerisation domain"/>
    <property type="match status" value="1"/>
</dbReference>
<proteinExistence type="inferred from homology"/>
<dbReference type="RefSeq" id="WP_211142680.1">
    <property type="nucleotide sequence ID" value="NZ_JAEEGB010000012.1"/>
</dbReference>
<dbReference type="Gene3D" id="3.40.630.10">
    <property type="entry name" value="Zn peptidases"/>
    <property type="match status" value="1"/>
</dbReference>
<dbReference type="InterPro" id="IPR011650">
    <property type="entry name" value="Peptidase_M20_dimer"/>
</dbReference>
<protein>
    <submittedName>
        <fullName evidence="5">Amidohydrolase</fullName>
    </submittedName>
</protein>
<keyword evidence="3" id="KW-0479">Metal-binding</keyword>
<feature type="binding site" evidence="3">
    <location>
        <position position="140"/>
    </location>
    <ligand>
        <name>Mn(2+)</name>
        <dbReference type="ChEBI" id="CHEBI:29035"/>
        <label>2</label>
    </ligand>
</feature>
<dbReference type="PIRSF" id="PIRSF005962">
    <property type="entry name" value="Pept_M20D_amidohydro"/>
    <property type="match status" value="1"/>
</dbReference>
<comment type="caution">
    <text evidence="5">The sequence shown here is derived from an EMBL/GenBank/DDBJ whole genome shotgun (WGS) entry which is preliminary data.</text>
</comment>
<dbReference type="EMBL" id="JAEEGB010000012">
    <property type="protein sequence ID" value="MBI6873214.1"/>
    <property type="molecule type" value="Genomic_DNA"/>
</dbReference>
<dbReference type="GO" id="GO:0046872">
    <property type="term" value="F:metal ion binding"/>
    <property type="evidence" value="ECO:0007669"/>
    <property type="project" value="UniProtKB-KW"/>
</dbReference>
<dbReference type="InterPro" id="IPR002933">
    <property type="entry name" value="Peptidase_M20"/>
</dbReference>
<dbReference type="SUPFAM" id="SSF53187">
    <property type="entry name" value="Zn-dependent exopeptidases"/>
    <property type="match status" value="1"/>
</dbReference>
<name>A0A934HWE7_9CLOT</name>
<comment type="similarity">
    <text evidence="1">Belongs to the peptidase M20 family.</text>
</comment>
<feature type="binding site" evidence="3">
    <location>
        <position position="366"/>
    </location>
    <ligand>
        <name>Mn(2+)</name>
        <dbReference type="ChEBI" id="CHEBI:29035"/>
        <label>2</label>
    </ligand>
</feature>